<dbReference type="Proteomes" id="UP000291562">
    <property type="component" value="Chromosome"/>
</dbReference>
<evidence type="ECO:0000313" key="8">
    <source>
        <dbReference type="Proteomes" id="UP000291562"/>
    </source>
</evidence>
<keyword evidence="4 5" id="KW-0574">Periplasm</keyword>
<feature type="signal peptide" evidence="5">
    <location>
        <begin position="1"/>
        <end position="29"/>
    </location>
</feature>
<dbReference type="GO" id="GO:0042597">
    <property type="term" value="C:periplasmic space"/>
    <property type="evidence" value="ECO:0007669"/>
    <property type="project" value="UniProtKB-SubCell"/>
</dbReference>
<dbReference type="Pfam" id="PF04052">
    <property type="entry name" value="TolB_N"/>
    <property type="match status" value="1"/>
</dbReference>
<feature type="domain" description="TolB N-terminal" evidence="6">
    <location>
        <begin position="32"/>
        <end position="136"/>
    </location>
</feature>
<keyword evidence="5" id="KW-0132">Cell division</keyword>
<comment type="subunit">
    <text evidence="5">The Tol-Pal system is composed of five core proteins: the inner membrane proteins TolA, TolQ and TolR, the periplasmic protein TolB and the outer membrane protein Pal. They form a network linking the inner and outer membranes and the peptidoglycan layer.</text>
</comment>
<evidence type="ECO:0000256" key="2">
    <source>
        <dbReference type="ARBA" id="ARBA00009820"/>
    </source>
</evidence>
<protein>
    <recommendedName>
        <fullName evidence="5">Tol-Pal system protein TolB</fullName>
    </recommendedName>
</protein>
<name>A0A411HGH9_9GAMM</name>
<dbReference type="InterPro" id="IPR014167">
    <property type="entry name" value="Tol-Pal_TolB"/>
</dbReference>
<dbReference type="Gene3D" id="3.40.50.10070">
    <property type="entry name" value="TolB, N-terminal domain"/>
    <property type="match status" value="1"/>
</dbReference>
<dbReference type="GO" id="GO:0051301">
    <property type="term" value="P:cell division"/>
    <property type="evidence" value="ECO:0007669"/>
    <property type="project" value="UniProtKB-UniRule"/>
</dbReference>
<comment type="function">
    <text evidence="5">Part of the Tol-Pal system, which plays a role in outer membrane invagination during cell division and is important for maintaining outer membrane integrity.</text>
</comment>
<organism evidence="7 8">
    <name type="scientific">Pseudolysobacter antarcticus</name>
    <dbReference type="NCBI Taxonomy" id="2511995"/>
    <lineage>
        <taxon>Bacteria</taxon>
        <taxon>Pseudomonadati</taxon>
        <taxon>Pseudomonadota</taxon>
        <taxon>Gammaproteobacteria</taxon>
        <taxon>Lysobacterales</taxon>
        <taxon>Rhodanobacteraceae</taxon>
        <taxon>Pseudolysobacter</taxon>
    </lineage>
</organism>
<dbReference type="PANTHER" id="PTHR36842">
    <property type="entry name" value="PROTEIN TOLB HOMOLOG"/>
    <property type="match status" value="1"/>
</dbReference>
<dbReference type="Gene3D" id="2.120.10.30">
    <property type="entry name" value="TolB, C-terminal domain"/>
    <property type="match status" value="1"/>
</dbReference>
<comment type="subcellular location">
    <subcellularLocation>
        <location evidence="1 5">Periplasm</location>
    </subcellularLocation>
</comment>
<feature type="chain" id="PRO_5019592261" description="Tol-Pal system protein TolB" evidence="5">
    <location>
        <begin position="30"/>
        <end position="444"/>
    </location>
</feature>
<dbReference type="GO" id="GO:0017038">
    <property type="term" value="P:protein import"/>
    <property type="evidence" value="ECO:0007669"/>
    <property type="project" value="InterPro"/>
</dbReference>
<dbReference type="PANTHER" id="PTHR36842:SF1">
    <property type="entry name" value="PROTEIN TOLB"/>
    <property type="match status" value="1"/>
</dbReference>
<dbReference type="HAMAP" id="MF_00671">
    <property type="entry name" value="TolB"/>
    <property type="match status" value="1"/>
</dbReference>
<dbReference type="InterPro" id="IPR011659">
    <property type="entry name" value="WD40"/>
</dbReference>
<dbReference type="SUPFAM" id="SSF69304">
    <property type="entry name" value="Tricorn protease N-terminal domain"/>
    <property type="match status" value="1"/>
</dbReference>
<dbReference type="InterPro" id="IPR011042">
    <property type="entry name" value="6-blade_b-propeller_TolB-like"/>
</dbReference>
<dbReference type="EMBL" id="CP035704">
    <property type="protein sequence ID" value="QBB69608.1"/>
    <property type="molecule type" value="Genomic_DNA"/>
</dbReference>
<evidence type="ECO:0000256" key="4">
    <source>
        <dbReference type="ARBA" id="ARBA00022764"/>
    </source>
</evidence>
<dbReference type="SUPFAM" id="SSF52964">
    <property type="entry name" value="TolB, N-terminal domain"/>
    <property type="match status" value="1"/>
</dbReference>
<accession>A0A411HGH9</accession>
<dbReference type="Pfam" id="PF07676">
    <property type="entry name" value="PD40"/>
    <property type="match status" value="4"/>
</dbReference>
<evidence type="ECO:0000256" key="3">
    <source>
        <dbReference type="ARBA" id="ARBA00022729"/>
    </source>
</evidence>
<reference evidence="7 8" key="1">
    <citation type="submission" date="2019-01" db="EMBL/GenBank/DDBJ databases">
        <title>Pseudolysobacter antarctica gen. nov., sp. nov., isolated from Fildes Peninsula, Antarctica.</title>
        <authorList>
            <person name="Wei Z."/>
            <person name="Peng F."/>
        </authorList>
    </citation>
    <scope>NUCLEOTIDE SEQUENCE [LARGE SCALE GENOMIC DNA]</scope>
    <source>
        <strain evidence="7 8">AQ6-296</strain>
    </source>
</reference>
<evidence type="ECO:0000313" key="7">
    <source>
        <dbReference type="EMBL" id="QBB69608.1"/>
    </source>
</evidence>
<gene>
    <name evidence="5 7" type="primary">tolB</name>
    <name evidence="7" type="ORF">ELE36_04000</name>
</gene>
<dbReference type="AlphaFoldDB" id="A0A411HGH9"/>
<keyword evidence="5" id="KW-0131">Cell cycle</keyword>
<keyword evidence="3 5" id="KW-0732">Signal</keyword>
<sequence length="444" mass="47965" precursor="true">MRKPMNMPKIWMRGLALLLVVLSASLAQAQGLSIDIVNGTPSALPIAVVPFAFEGAGVPPDVDVSEIMRNDFNRSGKFRGLPKADIIEFPTRQSEVKFATWNLLKQAYLVVGRVRDGSNGELTVEYELFDVAKQQALLIGKPISGQRSDMRGLAHKIADDVYEKILGVRGAFWTRVAYITSSGSGNNMNYALMVADSDGYGPQTVVKSHEPLLSPAWSPDGNKIAYVSFERGNSAIYIQDISTGSRELVSANKGINGGPSFSPDGTRLALTLSYGGNPDIYIMDLATKKTTQITKHFAIDVEATWMPDGQSLIFTSDRSGKPQLYQASITGGDATRISFQGEYNATPSIINDGRSVKIAMAQGGGNVYRVAVLDRASGESKMISPGSLDEHPSFAPNGSMLIYAATEGSRGVLYAISADGLVRQRLVLADGDVREPAWSPYRKR</sequence>
<dbReference type="NCBIfam" id="TIGR02800">
    <property type="entry name" value="propeller_TolB"/>
    <property type="match status" value="1"/>
</dbReference>
<dbReference type="KEGG" id="xbc:ELE36_04000"/>
<evidence type="ECO:0000256" key="1">
    <source>
        <dbReference type="ARBA" id="ARBA00004418"/>
    </source>
</evidence>
<evidence type="ECO:0000256" key="5">
    <source>
        <dbReference type="HAMAP-Rule" id="MF_00671"/>
    </source>
</evidence>
<evidence type="ECO:0000259" key="6">
    <source>
        <dbReference type="Pfam" id="PF04052"/>
    </source>
</evidence>
<keyword evidence="8" id="KW-1185">Reference proteome</keyword>
<comment type="similarity">
    <text evidence="2 5">Belongs to the TolB family.</text>
</comment>
<proteinExistence type="inferred from homology"/>
<dbReference type="InterPro" id="IPR007195">
    <property type="entry name" value="TolB_N"/>
</dbReference>
<dbReference type="OrthoDB" id="9802240at2"/>